<protein>
    <submittedName>
        <fullName evidence="1">Uncharacterized protein</fullName>
    </submittedName>
</protein>
<evidence type="ECO:0000313" key="1">
    <source>
        <dbReference type="EMBL" id="AYV83215.1"/>
    </source>
</evidence>
<accession>A0A3G5A7K7</accession>
<name>A0A3G5A7K7_9VIRU</name>
<sequence length="148" mass="17133">MQHGPRLRILAGCVCIQIEEIQLRNFEHRVHQPKDWHLGGIGAFVTPFGLKAKPAHIQLVLVLLVIETDQRGIYDSAISLLGIFTKEVPCHSHHLGHLNKKFMFSNLIEREIVDHLRVRMKEAANKNRIVKDPSKTREFQFFCHIRKS</sequence>
<dbReference type="EMBL" id="MK072387">
    <property type="protein sequence ID" value="AYV83215.1"/>
    <property type="molecule type" value="Genomic_DNA"/>
</dbReference>
<organism evidence="1">
    <name type="scientific">Hyperionvirus sp</name>
    <dbReference type="NCBI Taxonomy" id="2487770"/>
    <lineage>
        <taxon>Viruses</taxon>
        <taxon>Varidnaviria</taxon>
        <taxon>Bamfordvirae</taxon>
        <taxon>Nucleocytoviricota</taxon>
        <taxon>Megaviricetes</taxon>
        <taxon>Imitervirales</taxon>
        <taxon>Mimiviridae</taxon>
        <taxon>Klosneuvirinae</taxon>
    </lineage>
</organism>
<proteinExistence type="predicted"/>
<gene>
    <name evidence="1" type="ORF">Hyperionvirus5_21</name>
</gene>
<reference evidence="1" key="1">
    <citation type="submission" date="2018-10" db="EMBL/GenBank/DDBJ databases">
        <title>Hidden diversity of soil giant viruses.</title>
        <authorList>
            <person name="Schulz F."/>
            <person name="Alteio L."/>
            <person name="Goudeau D."/>
            <person name="Ryan E.M."/>
            <person name="Malmstrom R.R."/>
            <person name="Blanchard J."/>
            <person name="Woyke T."/>
        </authorList>
    </citation>
    <scope>NUCLEOTIDE SEQUENCE</scope>
    <source>
        <strain evidence="1">HYV1</strain>
    </source>
</reference>